<feature type="transmembrane region" description="Helical" evidence="2">
    <location>
        <begin position="20"/>
        <end position="43"/>
    </location>
</feature>
<evidence type="ECO:0000256" key="1">
    <source>
        <dbReference type="SAM" id="MobiDB-lite"/>
    </source>
</evidence>
<comment type="caution">
    <text evidence="3">The sequence shown here is derived from an EMBL/GenBank/DDBJ whole genome shotgun (WGS) entry which is preliminary data.</text>
</comment>
<feature type="region of interest" description="Disordered" evidence="1">
    <location>
        <begin position="62"/>
        <end position="84"/>
    </location>
</feature>
<name>A0A448WJW9_9PLAT</name>
<gene>
    <name evidence="3" type="ORF">PXEA_LOCUS7016</name>
</gene>
<feature type="compositionally biased region" description="Basic and acidic residues" evidence="1">
    <location>
        <begin position="69"/>
        <end position="82"/>
    </location>
</feature>
<keyword evidence="2" id="KW-0812">Transmembrane</keyword>
<keyword evidence="2" id="KW-1133">Transmembrane helix</keyword>
<proteinExistence type="predicted"/>
<evidence type="ECO:0000256" key="2">
    <source>
        <dbReference type="SAM" id="Phobius"/>
    </source>
</evidence>
<keyword evidence="2" id="KW-0472">Membrane</keyword>
<dbReference type="EMBL" id="CAAALY010018214">
    <property type="protein sequence ID" value="VEL13576.1"/>
    <property type="molecule type" value="Genomic_DNA"/>
</dbReference>
<evidence type="ECO:0000313" key="3">
    <source>
        <dbReference type="EMBL" id="VEL13576.1"/>
    </source>
</evidence>
<dbReference type="Proteomes" id="UP000784294">
    <property type="component" value="Unassembled WGS sequence"/>
</dbReference>
<reference evidence="3" key="1">
    <citation type="submission" date="2018-11" db="EMBL/GenBank/DDBJ databases">
        <authorList>
            <consortium name="Pathogen Informatics"/>
        </authorList>
    </citation>
    <scope>NUCLEOTIDE SEQUENCE</scope>
</reference>
<dbReference type="AlphaFoldDB" id="A0A448WJW9"/>
<keyword evidence="4" id="KW-1185">Reference proteome</keyword>
<sequence>MTLNHHTGSGYLKDGTFLGHVMPGTSLLIMGLCHYCCLIREYYRCLEVHRLARQVAVLQPDRNTAKKTRQADSRRQLTPHEESVEEMETTESALLLDQRASESGFVFENRLIYGFRLKSRRLFGRSVIPLEPLFKISMSALLFNTEFFGGVILRWNNIAFGHFQHMAVYAAIFISGLLELGIFYHKLKVPK</sequence>
<organism evidence="3 4">
    <name type="scientific">Protopolystoma xenopodis</name>
    <dbReference type="NCBI Taxonomy" id="117903"/>
    <lineage>
        <taxon>Eukaryota</taxon>
        <taxon>Metazoa</taxon>
        <taxon>Spiralia</taxon>
        <taxon>Lophotrochozoa</taxon>
        <taxon>Platyhelminthes</taxon>
        <taxon>Monogenea</taxon>
        <taxon>Polyopisthocotylea</taxon>
        <taxon>Polystomatidea</taxon>
        <taxon>Polystomatidae</taxon>
        <taxon>Protopolystoma</taxon>
    </lineage>
</organism>
<evidence type="ECO:0000313" key="4">
    <source>
        <dbReference type="Proteomes" id="UP000784294"/>
    </source>
</evidence>
<accession>A0A448WJW9</accession>
<feature type="transmembrane region" description="Helical" evidence="2">
    <location>
        <begin position="163"/>
        <end position="184"/>
    </location>
</feature>
<protein>
    <submittedName>
        <fullName evidence="3">Uncharacterized protein</fullName>
    </submittedName>
</protein>
<feature type="transmembrane region" description="Helical" evidence="2">
    <location>
        <begin position="122"/>
        <end position="143"/>
    </location>
</feature>